<dbReference type="InterPro" id="IPR023198">
    <property type="entry name" value="PGP-like_dom2"/>
</dbReference>
<evidence type="ECO:0000313" key="1">
    <source>
        <dbReference type="EMBL" id="EAY00186.1"/>
    </source>
</evidence>
<dbReference type="Gene3D" id="1.10.150.240">
    <property type="entry name" value="Putative phosphatase, domain 2"/>
    <property type="match status" value="1"/>
</dbReference>
<name>A2F4H7_TRIV3</name>
<dbReference type="RefSeq" id="XP_001313115.1">
    <property type="nucleotide sequence ID" value="XM_001313114.1"/>
</dbReference>
<dbReference type="SFLD" id="SFLDS00003">
    <property type="entry name" value="Haloacid_Dehalogenase"/>
    <property type="match status" value="1"/>
</dbReference>
<dbReference type="PRINTS" id="PR00413">
    <property type="entry name" value="HADHALOGNASE"/>
</dbReference>
<sequence length="227" mass="25846">MSSERPVIKAVIFDSDGTIIDTPPMYWKSVHQIAGEVFPTEFYLELDGRKDTDLAALIIKRYKLNMTVQEFLHKRDEIVASQIEHCPLVEGVDKIIYKLHDMGIPISIATGSQRGPFEQKYVNQPVRKLFEHVVTSDEVTVGKPDPTVFLTAMKMMGDFKPENVLVFEDAYLGVLAAQNAGMHAVYVHSDSTNVEEQFKAFGIHNAVPYEKNWNDFDFDSYIWDVPK</sequence>
<dbReference type="Pfam" id="PF13419">
    <property type="entry name" value="HAD_2"/>
    <property type="match status" value="1"/>
</dbReference>
<dbReference type="PANTHER" id="PTHR18901:SF38">
    <property type="entry name" value="PSEUDOURIDINE-5'-PHOSPHATASE"/>
    <property type="match status" value="1"/>
</dbReference>
<dbReference type="EMBL" id="DS113610">
    <property type="protein sequence ID" value="EAY00186.1"/>
    <property type="molecule type" value="Genomic_DNA"/>
</dbReference>
<dbReference type="FunFam" id="1.10.150.240:FF:000029">
    <property type="entry name" value="Haloacid dehalogenase-like hydrolase family protein"/>
    <property type="match status" value="1"/>
</dbReference>
<dbReference type="InterPro" id="IPR023214">
    <property type="entry name" value="HAD_sf"/>
</dbReference>
<dbReference type="SFLD" id="SFLDG01129">
    <property type="entry name" value="C1.5:_HAD__Beta-PGM__Phosphata"/>
    <property type="match status" value="1"/>
</dbReference>
<dbReference type="GO" id="GO:0016791">
    <property type="term" value="F:phosphatase activity"/>
    <property type="evidence" value="ECO:0000318"/>
    <property type="project" value="GO_Central"/>
</dbReference>
<protein>
    <submittedName>
        <fullName evidence="1">Haloacid dehalogenase-like hydrolase family protein</fullName>
    </submittedName>
</protein>
<dbReference type="Proteomes" id="UP000001542">
    <property type="component" value="Unassembled WGS sequence"/>
</dbReference>
<dbReference type="Gene3D" id="3.40.50.1000">
    <property type="entry name" value="HAD superfamily/HAD-like"/>
    <property type="match status" value="1"/>
</dbReference>
<reference evidence="1" key="1">
    <citation type="submission" date="2006-10" db="EMBL/GenBank/DDBJ databases">
        <authorList>
            <person name="Amadeo P."/>
            <person name="Zhao Q."/>
            <person name="Wortman J."/>
            <person name="Fraser-Liggett C."/>
            <person name="Carlton J."/>
        </authorList>
    </citation>
    <scope>NUCLEOTIDE SEQUENCE</scope>
    <source>
        <strain evidence="1">G3</strain>
    </source>
</reference>
<dbReference type="AlphaFoldDB" id="A2F4H7"/>
<dbReference type="NCBIfam" id="TIGR01509">
    <property type="entry name" value="HAD-SF-IA-v3"/>
    <property type="match status" value="1"/>
</dbReference>
<evidence type="ECO:0000313" key="2">
    <source>
        <dbReference type="Proteomes" id="UP000001542"/>
    </source>
</evidence>
<dbReference type="PANTHER" id="PTHR18901">
    <property type="entry name" value="2-DEOXYGLUCOSE-6-PHOSPHATE PHOSPHATASE 2"/>
    <property type="match status" value="1"/>
</dbReference>
<gene>
    <name evidence="1" type="ORF">TVAG_007160</name>
</gene>
<dbReference type="SMR" id="A2F4H7"/>
<keyword evidence="1" id="KW-0378">Hydrolase</keyword>
<proteinExistence type="predicted"/>
<dbReference type="InParanoid" id="A2F4H7"/>
<dbReference type="InterPro" id="IPR041492">
    <property type="entry name" value="HAD_2"/>
</dbReference>
<dbReference type="SUPFAM" id="SSF56784">
    <property type="entry name" value="HAD-like"/>
    <property type="match status" value="1"/>
</dbReference>
<dbReference type="eggNOG" id="KOG2914">
    <property type="taxonomic scope" value="Eukaryota"/>
</dbReference>
<dbReference type="InterPro" id="IPR006439">
    <property type="entry name" value="HAD-SF_hydro_IA"/>
</dbReference>
<dbReference type="KEGG" id="tva:4758005"/>
<reference evidence="1" key="2">
    <citation type="journal article" date="2007" name="Science">
        <title>Draft genome sequence of the sexually transmitted pathogen Trichomonas vaginalis.</title>
        <authorList>
            <person name="Carlton J.M."/>
            <person name="Hirt R.P."/>
            <person name="Silva J.C."/>
            <person name="Delcher A.L."/>
            <person name="Schatz M."/>
            <person name="Zhao Q."/>
            <person name="Wortman J.R."/>
            <person name="Bidwell S.L."/>
            <person name="Alsmark U.C.M."/>
            <person name="Besteiro S."/>
            <person name="Sicheritz-Ponten T."/>
            <person name="Noel C.J."/>
            <person name="Dacks J.B."/>
            <person name="Foster P.G."/>
            <person name="Simillion C."/>
            <person name="Van de Peer Y."/>
            <person name="Miranda-Saavedra D."/>
            <person name="Barton G.J."/>
            <person name="Westrop G.D."/>
            <person name="Mueller S."/>
            <person name="Dessi D."/>
            <person name="Fiori P.L."/>
            <person name="Ren Q."/>
            <person name="Paulsen I."/>
            <person name="Zhang H."/>
            <person name="Bastida-Corcuera F.D."/>
            <person name="Simoes-Barbosa A."/>
            <person name="Brown M.T."/>
            <person name="Hayes R.D."/>
            <person name="Mukherjee M."/>
            <person name="Okumura C.Y."/>
            <person name="Schneider R."/>
            <person name="Smith A.J."/>
            <person name="Vanacova S."/>
            <person name="Villalvazo M."/>
            <person name="Haas B.J."/>
            <person name="Pertea M."/>
            <person name="Feldblyum T.V."/>
            <person name="Utterback T.R."/>
            <person name="Shu C.L."/>
            <person name="Osoegawa K."/>
            <person name="de Jong P.J."/>
            <person name="Hrdy I."/>
            <person name="Horvathova L."/>
            <person name="Zubacova Z."/>
            <person name="Dolezal P."/>
            <person name="Malik S.B."/>
            <person name="Logsdon J.M. Jr."/>
            <person name="Henze K."/>
            <person name="Gupta A."/>
            <person name="Wang C.C."/>
            <person name="Dunne R.L."/>
            <person name="Upcroft J.A."/>
            <person name="Upcroft P."/>
            <person name="White O."/>
            <person name="Salzberg S.L."/>
            <person name="Tang P."/>
            <person name="Chiu C.-H."/>
            <person name="Lee Y.-S."/>
            <person name="Embley T.M."/>
            <person name="Coombs G.H."/>
            <person name="Mottram J.C."/>
            <person name="Tachezy J."/>
            <person name="Fraser-Liggett C.M."/>
            <person name="Johnson P.J."/>
        </authorList>
    </citation>
    <scope>NUCLEOTIDE SEQUENCE [LARGE SCALE GENOMIC DNA]</scope>
    <source>
        <strain evidence="1">G3</strain>
    </source>
</reference>
<keyword evidence="2" id="KW-1185">Reference proteome</keyword>
<dbReference type="FunCoup" id="A2F4H7">
    <property type="interactions" value="20"/>
</dbReference>
<dbReference type="VEuPathDB" id="TrichDB:TVAG_007160"/>
<dbReference type="InterPro" id="IPR036412">
    <property type="entry name" value="HAD-like_sf"/>
</dbReference>
<accession>A2F4H7</accession>
<dbReference type="VEuPathDB" id="TrichDB:TVAGG3_0422000"/>
<dbReference type="OrthoDB" id="40579at2759"/>
<organism evidence="1 2">
    <name type="scientific">Trichomonas vaginalis (strain ATCC PRA-98 / G3)</name>
    <dbReference type="NCBI Taxonomy" id="412133"/>
    <lineage>
        <taxon>Eukaryota</taxon>
        <taxon>Metamonada</taxon>
        <taxon>Parabasalia</taxon>
        <taxon>Trichomonadida</taxon>
        <taxon>Trichomonadidae</taxon>
        <taxon>Trichomonas</taxon>
    </lineage>
</organism>